<keyword evidence="3" id="KW-1185">Reference proteome</keyword>
<evidence type="ECO:0000313" key="2">
    <source>
        <dbReference type="EMBL" id="KXN71309.1"/>
    </source>
</evidence>
<gene>
    <name evidence="2" type="ORF">CONCODRAFT_84787</name>
</gene>
<feature type="domain" description="LYC1 C-terminal" evidence="1">
    <location>
        <begin position="166"/>
        <end position="303"/>
    </location>
</feature>
<dbReference type="InterPro" id="IPR055100">
    <property type="entry name" value="GNAT_LYC1-like"/>
</dbReference>
<evidence type="ECO:0000259" key="1">
    <source>
        <dbReference type="Pfam" id="PF22998"/>
    </source>
</evidence>
<dbReference type="STRING" id="796925.A0A137P8K8"/>
<evidence type="ECO:0000313" key="3">
    <source>
        <dbReference type="Proteomes" id="UP000070444"/>
    </source>
</evidence>
<proteinExistence type="predicted"/>
<dbReference type="OrthoDB" id="2020070at2759"/>
<dbReference type="Gene3D" id="3.40.630.30">
    <property type="match status" value="1"/>
</dbReference>
<organism evidence="2 3">
    <name type="scientific">Conidiobolus coronatus (strain ATCC 28846 / CBS 209.66 / NRRL 28638)</name>
    <name type="common">Delacroixia coronata</name>
    <dbReference type="NCBI Taxonomy" id="796925"/>
    <lineage>
        <taxon>Eukaryota</taxon>
        <taxon>Fungi</taxon>
        <taxon>Fungi incertae sedis</taxon>
        <taxon>Zoopagomycota</taxon>
        <taxon>Entomophthoromycotina</taxon>
        <taxon>Entomophthoromycetes</taxon>
        <taxon>Entomophthorales</taxon>
        <taxon>Ancylistaceae</taxon>
        <taxon>Conidiobolus</taxon>
    </lineage>
</organism>
<name>A0A137P8K8_CONC2</name>
<dbReference type="AlphaFoldDB" id="A0A137P8K8"/>
<protein>
    <recommendedName>
        <fullName evidence="1">LYC1 C-terminal domain-containing protein</fullName>
    </recommendedName>
</protein>
<dbReference type="Pfam" id="PF13527">
    <property type="entry name" value="Acetyltransf_9"/>
    <property type="match status" value="1"/>
</dbReference>
<dbReference type="OMA" id="IASVYTN"/>
<reference evidence="2 3" key="1">
    <citation type="journal article" date="2015" name="Genome Biol. Evol.">
        <title>Phylogenomic analyses indicate that early fungi evolved digesting cell walls of algal ancestors of land plants.</title>
        <authorList>
            <person name="Chang Y."/>
            <person name="Wang S."/>
            <person name="Sekimoto S."/>
            <person name="Aerts A.L."/>
            <person name="Choi C."/>
            <person name="Clum A."/>
            <person name="LaButti K.M."/>
            <person name="Lindquist E.A."/>
            <person name="Yee Ngan C."/>
            <person name="Ohm R.A."/>
            <person name="Salamov A.A."/>
            <person name="Grigoriev I.V."/>
            <person name="Spatafora J.W."/>
            <person name="Berbee M.L."/>
        </authorList>
    </citation>
    <scope>NUCLEOTIDE SEQUENCE [LARGE SCALE GENOMIC DNA]</scope>
    <source>
        <strain evidence="2 3">NRRL 28638</strain>
    </source>
</reference>
<dbReference type="InterPro" id="IPR053013">
    <property type="entry name" value="LAT"/>
</dbReference>
<dbReference type="PANTHER" id="PTHR34815:SF2">
    <property type="entry name" value="N-ACETYLTRANSFERASE DOMAIN-CONTAINING PROTEIN"/>
    <property type="match status" value="1"/>
</dbReference>
<dbReference type="SUPFAM" id="SSF55729">
    <property type="entry name" value="Acyl-CoA N-acyltransferases (Nat)"/>
    <property type="match status" value="1"/>
</dbReference>
<accession>A0A137P8K8</accession>
<sequence>MTTSDLILVRANEAQMEKTWENHHCEWARGLSVEGYKQRETTLSKTKFAADGFIVWCLVPSSNPTTLDILSHCESYSRPGIVYEKDTNETRHVTCASICSVFTPNEHRGKGYCSTMFKLLEQEYRKLGLVFDILYSDIGKYYERFDYLPYSESEVVLNSSDNCSSENLKNLITPLDREQYIPIFNQIVANLDSDLVEHVKNSSSEYGFLLTPTVEALEWHWGRQDIYCKFLNKKVPKVQGFYIQDANSPNLVLVNHDYTDNSLVVLNYFNKDAEIGAKLFEYLRYYANQVGLEKVKCWNLDPKGDQFALWQMD</sequence>
<dbReference type="InterPro" id="IPR016181">
    <property type="entry name" value="Acyl_CoA_acyltransferase"/>
</dbReference>
<dbReference type="Pfam" id="PF22998">
    <property type="entry name" value="GNAT_LYC1-like"/>
    <property type="match status" value="1"/>
</dbReference>
<dbReference type="Proteomes" id="UP000070444">
    <property type="component" value="Unassembled WGS sequence"/>
</dbReference>
<dbReference type="PANTHER" id="PTHR34815">
    <property type="entry name" value="LYSINE ACETYLTRANSFERASE"/>
    <property type="match status" value="1"/>
</dbReference>
<dbReference type="EMBL" id="KQ964478">
    <property type="protein sequence ID" value="KXN71309.1"/>
    <property type="molecule type" value="Genomic_DNA"/>
</dbReference>